<keyword evidence="3" id="KW-1185">Reference proteome</keyword>
<name>A0A5C6AVP0_9BACT</name>
<protein>
    <submittedName>
        <fullName evidence="2">Uncharacterized protein</fullName>
    </submittedName>
</protein>
<keyword evidence="1" id="KW-0812">Transmembrane</keyword>
<accession>A0A5C6AVP0</accession>
<dbReference type="Proteomes" id="UP000316213">
    <property type="component" value="Unassembled WGS sequence"/>
</dbReference>
<evidence type="ECO:0000313" key="2">
    <source>
        <dbReference type="EMBL" id="TWU04033.1"/>
    </source>
</evidence>
<keyword evidence="1" id="KW-1133">Transmembrane helix</keyword>
<dbReference type="AlphaFoldDB" id="A0A5C6AVP0"/>
<evidence type="ECO:0000313" key="3">
    <source>
        <dbReference type="Proteomes" id="UP000316213"/>
    </source>
</evidence>
<dbReference type="RefSeq" id="WP_146576428.1">
    <property type="nucleotide sequence ID" value="NZ_SJPM01000001.1"/>
</dbReference>
<dbReference type="EMBL" id="SJPM01000001">
    <property type="protein sequence ID" value="TWU04033.1"/>
    <property type="molecule type" value="Genomic_DNA"/>
</dbReference>
<feature type="transmembrane region" description="Helical" evidence="1">
    <location>
        <begin position="92"/>
        <end position="112"/>
    </location>
</feature>
<keyword evidence="1" id="KW-0472">Membrane</keyword>
<comment type="caution">
    <text evidence="2">The sequence shown here is derived from an EMBL/GenBank/DDBJ whole genome shotgun (WGS) entry which is preliminary data.</text>
</comment>
<gene>
    <name evidence="2" type="ORF">Pla100_09690</name>
</gene>
<organism evidence="2 3">
    <name type="scientific">Neorhodopirellula pilleata</name>
    <dbReference type="NCBI Taxonomy" id="2714738"/>
    <lineage>
        <taxon>Bacteria</taxon>
        <taxon>Pseudomonadati</taxon>
        <taxon>Planctomycetota</taxon>
        <taxon>Planctomycetia</taxon>
        <taxon>Pirellulales</taxon>
        <taxon>Pirellulaceae</taxon>
        <taxon>Neorhodopirellula</taxon>
    </lineage>
</organism>
<sequence length="287" mass="32534">MARAIHQAGIPIRLDGWDPATDKTVAESYSWQRTEGRPNRTASIETLGDEQASLIAPPAMIWAIVQQCLPFLIWAVSVGYMIWYLYQNWNQLVGYEWIIVVVLTILVMMVMAQITERYSTAATSRTLGKMVRTQIKQRTGYKIDVDARGNFEIEVRETDQFDKLVFKIRETALMQVDPKGARLLFEGKKERWCIPADSIGSIRLEEVQMGTPGESATSTLLYFVVISFASPMGEFEYGLRDDSRDFGAFDDIKRAKAGKRLYETIRAILPEPANSYPPQTVQTLSSE</sequence>
<feature type="transmembrane region" description="Helical" evidence="1">
    <location>
        <begin position="68"/>
        <end position="86"/>
    </location>
</feature>
<evidence type="ECO:0000256" key="1">
    <source>
        <dbReference type="SAM" id="Phobius"/>
    </source>
</evidence>
<proteinExistence type="predicted"/>
<reference evidence="2 3" key="1">
    <citation type="submission" date="2019-02" db="EMBL/GenBank/DDBJ databases">
        <title>Deep-cultivation of Planctomycetes and their phenomic and genomic characterization uncovers novel biology.</title>
        <authorList>
            <person name="Wiegand S."/>
            <person name="Jogler M."/>
            <person name="Boedeker C."/>
            <person name="Pinto D."/>
            <person name="Vollmers J."/>
            <person name="Rivas-Marin E."/>
            <person name="Kohn T."/>
            <person name="Peeters S.H."/>
            <person name="Heuer A."/>
            <person name="Rast P."/>
            <person name="Oberbeckmann S."/>
            <person name="Bunk B."/>
            <person name="Jeske O."/>
            <person name="Meyerdierks A."/>
            <person name="Storesund J.E."/>
            <person name="Kallscheuer N."/>
            <person name="Luecker S."/>
            <person name="Lage O.M."/>
            <person name="Pohl T."/>
            <person name="Merkel B.J."/>
            <person name="Hornburger P."/>
            <person name="Mueller R.-W."/>
            <person name="Bruemmer F."/>
            <person name="Labrenz M."/>
            <person name="Spormann A.M."/>
            <person name="Op Den Camp H."/>
            <person name="Overmann J."/>
            <person name="Amann R."/>
            <person name="Jetten M.S.M."/>
            <person name="Mascher T."/>
            <person name="Medema M.H."/>
            <person name="Devos D.P."/>
            <person name="Kaster A.-K."/>
            <person name="Ovreas L."/>
            <person name="Rohde M."/>
            <person name="Galperin M.Y."/>
            <person name="Jogler C."/>
        </authorList>
    </citation>
    <scope>NUCLEOTIDE SEQUENCE [LARGE SCALE GENOMIC DNA]</scope>
    <source>
        <strain evidence="2 3">Pla100</strain>
    </source>
</reference>
<dbReference type="OrthoDB" id="250561at2"/>